<feature type="compositionally biased region" description="Low complexity" evidence="3">
    <location>
        <begin position="57"/>
        <end position="66"/>
    </location>
</feature>
<evidence type="ECO:0000313" key="6">
    <source>
        <dbReference type="Proteomes" id="UP000664521"/>
    </source>
</evidence>
<keyword evidence="2" id="KW-0539">Nucleus</keyword>
<feature type="domain" description="Zn(2)-C6 fungal-type" evidence="4">
    <location>
        <begin position="256"/>
        <end position="286"/>
    </location>
</feature>
<feature type="region of interest" description="Disordered" evidence="3">
    <location>
        <begin position="812"/>
        <end position="876"/>
    </location>
</feature>
<comment type="subcellular location">
    <subcellularLocation>
        <location evidence="1">Nucleus</location>
    </subcellularLocation>
</comment>
<evidence type="ECO:0000259" key="4">
    <source>
        <dbReference type="PROSITE" id="PS50048"/>
    </source>
</evidence>
<comment type="caution">
    <text evidence="5">The sequence shown here is derived from an EMBL/GenBank/DDBJ whole genome shotgun (WGS) entry which is preliminary data.</text>
</comment>
<dbReference type="AlphaFoldDB" id="A0A8H3F4K9"/>
<dbReference type="PROSITE" id="PS00463">
    <property type="entry name" value="ZN2_CY6_FUNGAL_1"/>
    <property type="match status" value="1"/>
</dbReference>
<dbReference type="GO" id="GO:0045944">
    <property type="term" value="P:positive regulation of transcription by RNA polymerase II"/>
    <property type="evidence" value="ECO:0007669"/>
    <property type="project" value="TreeGrafter"/>
</dbReference>
<dbReference type="EMBL" id="CAJPDS010000019">
    <property type="protein sequence ID" value="CAF9917070.1"/>
    <property type="molecule type" value="Genomic_DNA"/>
</dbReference>
<dbReference type="PROSITE" id="PS50048">
    <property type="entry name" value="ZN2_CY6_FUNGAL_2"/>
    <property type="match status" value="1"/>
</dbReference>
<feature type="compositionally biased region" description="Low complexity" evidence="3">
    <location>
        <begin position="815"/>
        <end position="833"/>
    </location>
</feature>
<reference evidence="5" key="1">
    <citation type="submission" date="2021-03" db="EMBL/GenBank/DDBJ databases">
        <authorList>
            <person name="Tagirdzhanova G."/>
        </authorList>
    </citation>
    <scope>NUCLEOTIDE SEQUENCE</scope>
</reference>
<dbReference type="GO" id="GO:0000981">
    <property type="term" value="F:DNA-binding transcription factor activity, RNA polymerase II-specific"/>
    <property type="evidence" value="ECO:0007669"/>
    <property type="project" value="InterPro"/>
</dbReference>
<gene>
    <name evidence="5" type="ORF">HETSPECPRED_003107</name>
</gene>
<dbReference type="GO" id="GO:0000976">
    <property type="term" value="F:transcription cis-regulatory region binding"/>
    <property type="evidence" value="ECO:0007669"/>
    <property type="project" value="TreeGrafter"/>
</dbReference>
<dbReference type="GO" id="GO:0008270">
    <property type="term" value="F:zinc ion binding"/>
    <property type="evidence" value="ECO:0007669"/>
    <property type="project" value="InterPro"/>
</dbReference>
<feature type="compositionally biased region" description="Polar residues" evidence="3">
    <location>
        <begin position="226"/>
        <end position="240"/>
    </location>
</feature>
<feature type="region of interest" description="Disordered" evidence="3">
    <location>
        <begin position="188"/>
        <end position="248"/>
    </location>
</feature>
<dbReference type="CDD" id="cd00067">
    <property type="entry name" value="GAL4"/>
    <property type="match status" value="1"/>
</dbReference>
<dbReference type="Proteomes" id="UP000664521">
    <property type="component" value="Unassembled WGS sequence"/>
</dbReference>
<evidence type="ECO:0000313" key="5">
    <source>
        <dbReference type="EMBL" id="CAF9917070.1"/>
    </source>
</evidence>
<organism evidence="5 6">
    <name type="scientific">Heterodermia speciosa</name>
    <dbReference type="NCBI Taxonomy" id="116794"/>
    <lineage>
        <taxon>Eukaryota</taxon>
        <taxon>Fungi</taxon>
        <taxon>Dikarya</taxon>
        <taxon>Ascomycota</taxon>
        <taxon>Pezizomycotina</taxon>
        <taxon>Lecanoromycetes</taxon>
        <taxon>OSLEUM clade</taxon>
        <taxon>Lecanoromycetidae</taxon>
        <taxon>Caliciales</taxon>
        <taxon>Physciaceae</taxon>
        <taxon>Heterodermia</taxon>
    </lineage>
</organism>
<dbReference type="InterPro" id="IPR001138">
    <property type="entry name" value="Zn2Cys6_DnaBD"/>
</dbReference>
<dbReference type="GO" id="GO:0005634">
    <property type="term" value="C:nucleus"/>
    <property type="evidence" value="ECO:0007669"/>
    <property type="project" value="UniProtKB-SubCell"/>
</dbReference>
<dbReference type="PANTHER" id="PTHR37534:SF40">
    <property type="entry name" value="ZN(2)-C6 FUNGAL-TYPE DOMAIN-CONTAINING PROTEIN"/>
    <property type="match status" value="1"/>
</dbReference>
<sequence length="905" mass="101939">MDYAETALRNLRTVVQASGPWVHWARPRPRVTPQKVFPLRCAAIPPADGFPRPFHHPPSSSACSSLPPKPVHELPTHSAHATSQQNKEIVPGHHRAESFQPNSTLEASDQYEHQGCNHYRGRQVFKLKRFSEAATEQPLKAVILAPPIETPYFSQPIFDLAYLEAQQQQPSPYASSTTSEATLFGEHPKHKSAAADGVSTKDASLRSAKRIKVEQPSAGMADSSKNDTVQMVASQSSVTSAPADAAASRPKRVRTGCLTCRERHLKCDEGTPDCQNCRKSSRPCKRGVRLNFIDTQVKTPPITPPTQEWDVVFQDESREIASEYRGGLSRYAHLVVEQEDLPESNAEAPYSFPGSIVDAPTLSHQQLPSIQSLPPGGVEAYSGNPEPYVDQVRDRHRHPSTTSDSTFSSSTIPAPPQPSYGQSEQTVTPPIENRACLDSPEKVLFMQVFVEEVGLWMDSMDPYKHFSRLLPFDSLNEPMLLNAFLACGARHLTLVNPAYHEDKALNYYDTATSILLKSLQNPNRNTVICATTAVILNVYEIMSERALQRMNHIAGARALIKECGWNAKSVGIGAACFWLNVGMELLSCLHFNWQVAWDPDQWGVDMDFTRDTSQGQEEIWTYRMVYIVAKVANFRSSFPRYADSTQEAENQRLQKRFSEWNRLKDWCDSWNNSVPRTMHPMGYLFPYQTSSKSAFPEVWLIKRTTIVARLFYHTAMCLLARVNPFFPISSPEMHEMQTTHAHDLCGIVAHVKDRGVASVAIRSLAVAAECLVSRREQEEVLTIFDRIRKETGWRVAFLHKELKEKWGWHDEEAFQQQQQSQQQQQQQQQQSQQLPSAMIHNQMPGFGYPQQGSGTSLPPAPPMKPQGPPQGIVNPLLSKADFSAPKHPYQNYWVPPLHQQQYNHY</sequence>
<name>A0A8H3F4K9_9LECA</name>
<evidence type="ECO:0000256" key="2">
    <source>
        <dbReference type="ARBA" id="ARBA00023242"/>
    </source>
</evidence>
<feature type="compositionally biased region" description="Pro residues" evidence="3">
    <location>
        <begin position="858"/>
        <end position="868"/>
    </location>
</feature>
<accession>A0A8H3F4K9</accession>
<dbReference type="Pfam" id="PF00172">
    <property type="entry name" value="Zn_clus"/>
    <property type="match status" value="1"/>
</dbReference>
<proteinExistence type="predicted"/>
<dbReference type="Pfam" id="PF11951">
    <property type="entry name" value="Fungal_trans_2"/>
    <property type="match status" value="1"/>
</dbReference>
<dbReference type="Gene3D" id="4.10.240.10">
    <property type="entry name" value="Zn(2)-C6 fungal-type DNA-binding domain"/>
    <property type="match status" value="1"/>
</dbReference>
<feature type="compositionally biased region" description="Low complexity" evidence="3">
    <location>
        <begin position="400"/>
        <end position="411"/>
    </location>
</feature>
<dbReference type="InterPro" id="IPR036864">
    <property type="entry name" value="Zn2-C6_fun-type_DNA-bd_sf"/>
</dbReference>
<protein>
    <recommendedName>
        <fullName evidence="4">Zn(2)-C6 fungal-type domain-containing protein</fullName>
    </recommendedName>
</protein>
<evidence type="ECO:0000256" key="3">
    <source>
        <dbReference type="SAM" id="MobiDB-lite"/>
    </source>
</evidence>
<dbReference type="InterPro" id="IPR021858">
    <property type="entry name" value="Fun_TF"/>
</dbReference>
<dbReference type="SMART" id="SM00066">
    <property type="entry name" value="GAL4"/>
    <property type="match status" value="1"/>
</dbReference>
<evidence type="ECO:0000256" key="1">
    <source>
        <dbReference type="ARBA" id="ARBA00004123"/>
    </source>
</evidence>
<feature type="region of interest" description="Disordered" evidence="3">
    <location>
        <begin position="367"/>
        <end position="426"/>
    </location>
</feature>
<dbReference type="SUPFAM" id="SSF57701">
    <property type="entry name" value="Zn2/Cys6 DNA-binding domain"/>
    <property type="match status" value="1"/>
</dbReference>
<dbReference type="PANTHER" id="PTHR37534">
    <property type="entry name" value="TRANSCRIPTIONAL ACTIVATOR PROTEIN UGA3"/>
    <property type="match status" value="1"/>
</dbReference>
<dbReference type="OrthoDB" id="4078573at2759"/>
<feature type="region of interest" description="Disordered" evidence="3">
    <location>
        <begin position="50"/>
        <end position="88"/>
    </location>
</feature>
<keyword evidence="6" id="KW-1185">Reference proteome</keyword>